<protein>
    <submittedName>
        <fullName evidence="1">Uncharacterized protein</fullName>
    </submittedName>
</protein>
<proteinExistence type="predicted"/>
<evidence type="ECO:0000313" key="1">
    <source>
        <dbReference type="EMBL" id="QQG36114.1"/>
    </source>
</evidence>
<dbReference type="AlphaFoldDB" id="A0A7T5R292"/>
<dbReference type="EMBL" id="CP066681">
    <property type="protein sequence ID" value="QQG36114.1"/>
    <property type="molecule type" value="Genomic_DNA"/>
</dbReference>
<gene>
    <name evidence="1" type="ORF">HYS17_11585</name>
</gene>
<dbReference type="Proteomes" id="UP000595362">
    <property type="component" value="Chromosome"/>
</dbReference>
<sequence>MLKKLWQARTTEFYSETRRFEDVTGVQGVAHTYRMPGDMPPLQLAEYVPTVKGAAENLVDQTAFKIHMTRLGVSRWDVCDPFKLFADLADKLIELNPALAFLDYDRQRDSPAICYGAMSGYSPEDIQHFINLRDPETRPAYYDPDAMTTGYIGELSYRCQQLFGDKAPLEWNPSPATVAHINSELDRLHGPSPLQGLTDAEKKETLAEAHRHIQFMEPASIGSNSVFKVLALFR</sequence>
<name>A0A7T5R292_9BACT</name>
<reference evidence="1 2" key="1">
    <citation type="submission" date="2020-07" db="EMBL/GenBank/DDBJ databases">
        <title>Huge and variable diversity of episymbiotic CPR bacteria and DPANN archaea in groundwater ecosystems.</title>
        <authorList>
            <person name="He C.Y."/>
            <person name="Keren R."/>
            <person name="Whittaker M."/>
            <person name="Farag I.F."/>
            <person name="Doudna J."/>
            <person name="Cate J.H.D."/>
            <person name="Banfield J.F."/>
        </authorList>
    </citation>
    <scope>NUCLEOTIDE SEQUENCE [LARGE SCALE GENOMIC DNA]</scope>
    <source>
        <strain evidence="1">NC_groundwater_70_Ag_B-0.1um_54_66</strain>
    </source>
</reference>
<organism evidence="1 2">
    <name type="scientific">Micavibrio aeruginosavorus</name>
    <dbReference type="NCBI Taxonomy" id="349221"/>
    <lineage>
        <taxon>Bacteria</taxon>
        <taxon>Pseudomonadati</taxon>
        <taxon>Bdellovibrionota</taxon>
        <taxon>Bdellovibrionia</taxon>
        <taxon>Bdellovibrionales</taxon>
        <taxon>Pseudobdellovibrionaceae</taxon>
        <taxon>Micavibrio</taxon>
    </lineage>
</organism>
<accession>A0A7T5R292</accession>
<evidence type="ECO:0000313" key="2">
    <source>
        <dbReference type="Proteomes" id="UP000595362"/>
    </source>
</evidence>